<proteinExistence type="inferred from homology"/>
<reference evidence="3 4" key="1">
    <citation type="submission" date="2022-09" db="EMBL/GenBank/DDBJ databases">
        <title>Draft genome of isolate Be4.</title>
        <authorList>
            <person name="Sanchez-Castro I."/>
            <person name="Martinez-Rodriguez P."/>
            <person name="Descostes M."/>
            <person name="Merroun M."/>
        </authorList>
    </citation>
    <scope>NUCLEOTIDE SEQUENCE [LARGE SCALE GENOMIC DNA]</scope>
    <source>
        <strain evidence="3 4">Be4</strain>
    </source>
</reference>
<dbReference type="RefSeq" id="WP_261498411.1">
    <property type="nucleotide sequence ID" value="NZ_JAODYH010000001.1"/>
</dbReference>
<protein>
    <submittedName>
        <fullName evidence="3">YceH family protein</fullName>
    </submittedName>
</protein>
<name>A0ABT2PGJ3_9BURK</name>
<accession>A0ABT2PGJ3</accession>
<dbReference type="Pfam" id="PF04337">
    <property type="entry name" value="DUF480"/>
    <property type="match status" value="1"/>
</dbReference>
<keyword evidence="4" id="KW-1185">Reference proteome</keyword>
<sequence length="232" mass="24998">MPFDPRSTPLNPVQARVLATLMEKARTVPDSYPLSLNTLLNGCNQKSSREPVMEISESDAQEALDGLLLRSLVSPVSGSRTQRWEHNFPRGVGVPEQSAVLLALLLLRGPQTAGELRLNAERWHRFADISSVEAFLDELQERSEEKGGPLVVLLPRAPGAREPRWATLLCGPVDISALPVGGSAFAPRASSSGAEQRIAALESQVQQLQARLDALCQQLGVDLAPDNAAPAD</sequence>
<comment type="caution">
    <text evidence="3">The sequence shown here is derived from an EMBL/GenBank/DDBJ whole genome shotgun (WGS) entry which is preliminary data.</text>
</comment>
<dbReference type="SUPFAM" id="SSF46785">
    <property type="entry name" value="Winged helix' DNA-binding domain"/>
    <property type="match status" value="2"/>
</dbReference>
<organism evidence="3 4">
    <name type="scientific">Acidovorax bellezanensis</name>
    <dbReference type="NCBI Taxonomy" id="2976702"/>
    <lineage>
        <taxon>Bacteria</taxon>
        <taxon>Pseudomonadati</taxon>
        <taxon>Pseudomonadota</taxon>
        <taxon>Betaproteobacteria</taxon>
        <taxon>Burkholderiales</taxon>
        <taxon>Comamonadaceae</taxon>
        <taxon>Acidovorax</taxon>
    </lineage>
</organism>
<evidence type="ECO:0000256" key="2">
    <source>
        <dbReference type="SAM" id="Coils"/>
    </source>
</evidence>
<dbReference type="PANTHER" id="PTHR38768">
    <property type="entry name" value="UPF0502 PROTEIN YCEH"/>
    <property type="match status" value="1"/>
</dbReference>
<dbReference type="Gene3D" id="1.10.10.10">
    <property type="entry name" value="Winged helix-like DNA-binding domain superfamily/Winged helix DNA-binding domain"/>
    <property type="match status" value="2"/>
</dbReference>
<evidence type="ECO:0000313" key="3">
    <source>
        <dbReference type="EMBL" id="MCT9809505.1"/>
    </source>
</evidence>
<dbReference type="InterPro" id="IPR036390">
    <property type="entry name" value="WH_DNA-bd_sf"/>
</dbReference>
<comment type="similarity">
    <text evidence="1">Belongs to the UPF0502 family.</text>
</comment>
<dbReference type="InterPro" id="IPR007432">
    <property type="entry name" value="DUF480"/>
</dbReference>
<dbReference type="HAMAP" id="MF_01584">
    <property type="entry name" value="UPF0502"/>
    <property type="match status" value="1"/>
</dbReference>
<dbReference type="Proteomes" id="UP001525968">
    <property type="component" value="Unassembled WGS sequence"/>
</dbReference>
<dbReference type="InterPro" id="IPR036388">
    <property type="entry name" value="WH-like_DNA-bd_sf"/>
</dbReference>
<evidence type="ECO:0000313" key="4">
    <source>
        <dbReference type="Proteomes" id="UP001525968"/>
    </source>
</evidence>
<gene>
    <name evidence="3" type="ORF">N0K08_02550</name>
</gene>
<keyword evidence="2" id="KW-0175">Coiled coil</keyword>
<dbReference type="EMBL" id="JAODYH010000001">
    <property type="protein sequence ID" value="MCT9809505.1"/>
    <property type="molecule type" value="Genomic_DNA"/>
</dbReference>
<evidence type="ECO:0000256" key="1">
    <source>
        <dbReference type="HAMAP-Rule" id="MF_01584"/>
    </source>
</evidence>
<feature type="coiled-coil region" evidence="2">
    <location>
        <begin position="191"/>
        <end position="218"/>
    </location>
</feature>
<dbReference type="PANTHER" id="PTHR38768:SF1">
    <property type="entry name" value="UPF0502 PROTEIN YCEH"/>
    <property type="match status" value="1"/>
</dbReference>